<dbReference type="GO" id="GO:0061723">
    <property type="term" value="P:glycophagy"/>
    <property type="evidence" value="ECO:0007669"/>
    <property type="project" value="TreeGrafter"/>
</dbReference>
<evidence type="ECO:0000256" key="5">
    <source>
        <dbReference type="ARBA" id="ARBA00022448"/>
    </source>
</evidence>
<dbReference type="GO" id="GO:0043495">
    <property type="term" value="F:protein-membrane adaptor activity"/>
    <property type="evidence" value="ECO:0007669"/>
    <property type="project" value="TreeGrafter"/>
</dbReference>
<evidence type="ECO:0000256" key="3">
    <source>
        <dbReference type="ARBA" id="ARBA00009714"/>
    </source>
</evidence>
<dbReference type="GO" id="GO:0061908">
    <property type="term" value="C:phagophore"/>
    <property type="evidence" value="ECO:0007669"/>
    <property type="project" value="TreeGrafter"/>
</dbReference>
<evidence type="ECO:0000313" key="14">
    <source>
        <dbReference type="Proteomes" id="UP000279271"/>
    </source>
</evidence>
<evidence type="ECO:0000256" key="7">
    <source>
        <dbReference type="ARBA" id="ARBA00023006"/>
    </source>
</evidence>
<gene>
    <name evidence="13" type="ORF">APUTEX25_003165</name>
</gene>
<evidence type="ECO:0000256" key="11">
    <source>
        <dbReference type="ARBA" id="ARBA00024615"/>
    </source>
</evidence>
<keyword evidence="8" id="KW-0445">Lipid transport</keyword>
<sequence length="980" mass="101379">MFAATTWALKRLLKFVLKRNLKQWIATEIDLDQVEVQLGQGSLELREVLLNVDYINQQLDHTHWEVVTAFVGCIRAYIPLASLYQDSCSIQLVDVFLTVQPRAQPGPAPHAPGAAPGTPRPPPPAPADGVSDGIRIIAGGLESLVQRLQVQASNIVGRVLLPSQHSSTPPALLVLTLEQLSYTGAEPEASSLTSAPRSTRSVDFRGLALGAKVDAGAGGAAEPLLAGADGEGCGGTMSVTLGLGQGCGTPHPTASLGLTMGGLAADLTAGGLATLDRLATVLRGMLGAGGQAPGTKGAGPEPCREQHDPPGAWASRSLLESLMLPDCEDLVLEAFAGAESELEVPPDEEVSDPDFWDARSQTASFCSTSSRFQSVYSSDSRTGSVWSSAGASMQTAATPALAAPEKTLSRLHDLTASIREVAAPLQWSLSAKLPRVQATLPYPGTDDQLVLSFEHVSLQLRGQAPCILAGLTLQTLELVEERSAAVDVAEDQHMTACCSLPSSVGPCPDYARPGPYDPDESPLKSTLEQLSDLHIPDRAGTEARPSSTAAYPFLFCSGSDAQGLSRSGAAADERAALTLFCQSGGSGTGWDTHVHLAPLSCWLNLPAAERLLAAVERLAVGMHDCAPAPEVAGCGVAVSPSTLSPAVSSQSLGTDRQSSISLPELEPSLSIHCSQLCLLVPLPLSACASGLDGSSAWPGPGSCLALITSLGCGDPLVHAQAMQGVREVDSADCKPELAALHHSSALTLVVRRAPPARLSQVFTSLQLAGCGVWRSSEPEALLTSLEASTRQECTHALRASGLHVHLDLDPARLAPLAPLLEACLGLLPAPTLPGVELATQNCLSLDAAARLTLRDAADRPLFHAEVAGFHAFFVAGLGRVPGASAAVLTLDGADLACAQTGDLLLHGGGPGASGPTLALLHLSRQSDIRECTLSTSDGDPTLGWLAQVGALLAPAPSASSPDPPPAPGARALWTVRCESV</sequence>
<name>A0A3M7KSX3_AUXPR</name>
<organism evidence="13 14">
    <name type="scientific">Auxenochlorella protothecoides</name>
    <name type="common">Green microalga</name>
    <name type="synonym">Chlorella protothecoides</name>
    <dbReference type="NCBI Taxonomy" id="3075"/>
    <lineage>
        <taxon>Eukaryota</taxon>
        <taxon>Viridiplantae</taxon>
        <taxon>Chlorophyta</taxon>
        <taxon>core chlorophytes</taxon>
        <taxon>Trebouxiophyceae</taxon>
        <taxon>Chlorellales</taxon>
        <taxon>Chlorellaceae</taxon>
        <taxon>Auxenochlorella</taxon>
    </lineage>
</organism>
<proteinExistence type="inferred from homology"/>
<protein>
    <recommendedName>
        <fullName evidence="4">Autophagy-related protein 2</fullName>
    </recommendedName>
</protein>
<keyword evidence="5" id="KW-0813">Transport</keyword>
<keyword evidence="6" id="KW-0256">Endoplasmic reticulum</keyword>
<accession>A0A3M7KSX3</accession>
<dbReference type="GO" id="GO:0005789">
    <property type="term" value="C:endoplasmic reticulum membrane"/>
    <property type="evidence" value="ECO:0007669"/>
    <property type="project" value="UniProtKB-SubCell"/>
</dbReference>
<comment type="subcellular location">
    <subcellularLocation>
        <location evidence="1">Endoplasmic reticulum membrane</location>
        <topology evidence="1">Peripheral membrane protein</topology>
    </subcellularLocation>
    <subcellularLocation>
        <location evidence="2">Preautophagosomal structure membrane</location>
        <topology evidence="2">Peripheral membrane protein</topology>
    </subcellularLocation>
</comment>
<dbReference type="PANTHER" id="PTHR13190:SF1">
    <property type="entry name" value="AUTOPHAGY-RELATED 2, ISOFORM A"/>
    <property type="match status" value="1"/>
</dbReference>
<comment type="catalytic activity">
    <reaction evidence="10">
        <text>a 1,2-diacyl-sn-glycero-3-phospho-L-serine(in) = a 1,2-diacyl-sn-glycero-3-phospho-L-serine(out)</text>
        <dbReference type="Rhea" id="RHEA:38663"/>
        <dbReference type="ChEBI" id="CHEBI:57262"/>
    </reaction>
</comment>
<evidence type="ECO:0000313" key="13">
    <source>
        <dbReference type="EMBL" id="RMZ53631.1"/>
    </source>
</evidence>
<evidence type="ECO:0000256" key="12">
    <source>
        <dbReference type="SAM" id="MobiDB-lite"/>
    </source>
</evidence>
<evidence type="ECO:0000256" key="10">
    <source>
        <dbReference type="ARBA" id="ARBA00024479"/>
    </source>
</evidence>
<dbReference type="GO" id="GO:0006869">
    <property type="term" value="P:lipid transport"/>
    <property type="evidence" value="ECO:0007669"/>
    <property type="project" value="UniProtKB-KW"/>
</dbReference>
<evidence type="ECO:0000256" key="9">
    <source>
        <dbReference type="ARBA" id="ARBA00023136"/>
    </source>
</evidence>
<dbReference type="EMBL" id="QOKY01000196">
    <property type="protein sequence ID" value="RMZ53631.1"/>
    <property type="molecule type" value="Genomic_DNA"/>
</dbReference>
<comment type="caution">
    <text evidence="13">The sequence shown here is derived from an EMBL/GenBank/DDBJ whole genome shotgun (WGS) entry which is preliminary data.</text>
</comment>
<reference evidence="14" key="1">
    <citation type="journal article" date="2018" name="Algal Res.">
        <title>Characterization of plant carbon substrate utilization by Auxenochlorella protothecoides.</title>
        <authorList>
            <person name="Vogler B.W."/>
            <person name="Starkenburg S.R."/>
            <person name="Sudasinghe N."/>
            <person name="Schambach J.Y."/>
            <person name="Rollin J.A."/>
            <person name="Pattathil S."/>
            <person name="Barry A.N."/>
        </authorList>
    </citation>
    <scope>NUCLEOTIDE SEQUENCE [LARGE SCALE GENOMIC DNA]</scope>
    <source>
        <strain evidence="14">UTEX 25</strain>
    </source>
</reference>
<keyword evidence="7" id="KW-0072">Autophagy</keyword>
<feature type="region of interest" description="Disordered" evidence="12">
    <location>
        <begin position="104"/>
        <end position="132"/>
    </location>
</feature>
<evidence type="ECO:0000256" key="4">
    <source>
        <dbReference type="ARBA" id="ARBA00018070"/>
    </source>
</evidence>
<comment type="catalytic activity">
    <reaction evidence="11">
        <text>a 1,2-diacyl-sn-glycero-3-phosphoethanolamine(in) = a 1,2-diacyl-sn-glycero-3-phosphoethanolamine(out)</text>
        <dbReference type="Rhea" id="RHEA:38895"/>
        <dbReference type="ChEBI" id="CHEBI:64612"/>
    </reaction>
</comment>
<dbReference type="GO" id="GO:0032266">
    <property type="term" value="F:phosphatidylinositol-3-phosphate binding"/>
    <property type="evidence" value="ECO:0007669"/>
    <property type="project" value="TreeGrafter"/>
</dbReference>
<dbReference type="GO" id="GO:0000045">
    <property type="term" value="P:autophagosome assembly"/>
    <property type="evidence" value="ECO:0007669"/>
    <property type="project" value="TreeGrafter"/>
</dbReference>
<keyword evidence="9" id="KW-0472">Membrane</keyword>
<dbReference type="AlphaFoldDB" id="A0A3M7KSX3"/>
<dbReference type="GO" id="GO:0061709">
    <property type="term" value="P:reticulophagy"/>
    <property type="evidence" value="ECO:0007669"/>
    <property type="project" value="TreeGrafter"/>
</dbReference>
<dbReference type="GO" id="GO:0000422">
    <property type="term" value="P:autophagy of mitochondrion"/>
    <property type="evidence" value="ECO:0007669"/>
    <property type="project" value="TreeGrafter"/>
</dbReference>
<dbReference type="Proteomes" id="UP000279271">
    <property type="component" value="Unassembled WGS sequence"/>
</dbReference>
<dbReference type="GO" id="GO:0034045">
    <property type="term" value="C:phagophore assembly site membrane"/>
    <property type="evidence" value="ECO:0007669"/>
    <property type="project" value="UniProtKB-SubCell"/>
</dbReference>
<evidence type="ECO:0000256" key="1">
    <source>
        <dbReference type="ARBA" id="ARBA00004406"/>
    </source>
</evidence>
<comment type="similarity">
    <text evidence="3">Belongs to the ATG2 family.</text>
</comment>
<feature type="non-terminal residue" evidence="13">
    <location>
        <position position="980"/>
    </location>
</feature>
<dbReference type="PANTHER" id="PTHR13190">
    <property type="entry name" value="AUTOPHAGY-RELATED 2, ISOFORM A"/>
    <property type="match status" value="1"/>
</dbReference>
<evidence type="ECO:0000256" key="8">
    <source>
        <dbReference type="ARBA" id="ARBA00023055"/>
    </source>
</evidence>
<dbReference type="InterPro" id="IPR026849">
    <property type="entry name" value="ATG2"/>
</dbReference>
<dbReference type="GO" id="GO:0034727">
    <property type="term" value="P:piecemeal microautophagy of the nucleus"/>
    <property type="evidence" value="ECO:0007669"/>
    <property type="project" value="TreeGrafter"/>
</dbReference>
<evidence type="ECO:0000256" key="6">
    <source>
        <dbReference type="ARBA" id="ARBA00022824"/>
    </source>
</evidence>
<evidence type="ECO:0000256" key="2">
    <source>
        <dbReference type="ARBA" id="ARBA00004623"/>
    </source>
</evidence>